<reference evidence="2 3" key="1">
    <citation type="submission" date="2007-08" db="EMBL/GenBank/DDBJ databases">
        <authorList>
            <person name="Fulton L."/>
            <person name="Clifton S."/>
            <person name="Fulton B."/>
            <person name="Xu J."/>
            <person name="Minx P."/>
            <person name="Pepin K.H."/>
            <person name="Johnson M."/>
            <person name="Thiruvilangam P."/>
            <person name="Bhonagiri V."/>
            <person name="Nash W.E."/>
            <person name="Mardis E.R."/>
            <person name="Wilson R.K."/>
        </authorList>
    </citation>
    <scope>NUCLEOTIDE SEQUENCE [LARGE SCALE GENOMIC DNA]</scope>
    <source>
        <strain evidence="3">ATCC BAA-613 / DSM 15670 / CCUG 46953 / JCM 12243 / WAL 16351</strain>
    </source>
</reference>
<dbReference type="PaxDb" id="411902-CLOBOL_03500"/>
<evidence type="ECO:0000256" key="1">
    <source>
        <dbReference type="SAM" id="Phobius"/>
    </source>
</evidence>
<name>A8RT01_ENTBW</name>
<evidence type="ECO:0000313" key="2">
    <source>
        <dbReference type="EMBL" id="EDP16063.1"/>
    </source>
</evidence>
<feature type="transmembrane region" description="Helical" evidence="1">
    <location>
        <begin position="6"/>
        <end position="25"/>
    </location>
</feature>
<protein>
    <submittedName>
        <fullName evidence="2">Uncharacterized protein</fullName>
    </submittedName>
</protein>
<organism evidence="2 3">
    <name type="scientific">Enterocloster bolteae (strain ATCC BAA-613 / DSM 15670 / CCUG 46953 / JCM 12243 / WAL 16351)</name>
    <name type="common">Clostridium bolteae</name>
    <dbReference type="NCBI Taxonomy" id="411902"/>
    <lineage>
        <taxon>Bacteria</taxon>
        <taxon>Bacillati</taxon>
        <taxon>Bacillota</taxon>
        <taxon>Clostridia</taxon>
        <taxon>Lachnospirales</taxon>
        <taxon>Lachnospiraceae</taxon>
        <taxon>Enterocloster</taxon>
    </lineage>
</organism>
<keyword evidence="1" id="KW-0472">Membrane</keyword>
<dbReference type="AlphaFoldDB" id="A8RT01"/>
<gene>
    <name evidence="2" type="ORF">CLOBOL_03500</name>
</gene>
<keyword evidence="1" id="KW-1133">Transmembrane helix</keyword>
<evidence type="ECO:0000313" key="3">
    <source>
        <dbReference type="Proteomes" id="UP000005396"/>
    </source>
</evidence>
<keyword evidence="1" id="KW-0812">Transmembrane</keyword>
<proteinExistence type="predicted"/>
<dbReference type="HOGENOM" id="CLU_3364166_0_0_9"/>
<accession>A8RT01</accession>
<dbReference type="Proteomes" id="UP000005396">
    <property type="component" value="Unassembled WGS sequence"/>
</dbReference>
<dbReference type="EMBL" id="ABCC02000032">
    <property type="protein sequence ID" value="EDP16063.1"/>
    <property type="molecule type" value="Genomic_DNA"/>
</dbReference>
<reference evidence="2 3" key="2">
    <citation type="submission" date="2007-09" db="EMBL/GenBank/DDBJ databases">
        <title>Draft genome sequence of Clostridium bolteae (ATCC BAA-613).</title>
        <authorList>
            <person name="Sudarsanam P."/>
            <person name="Ley R."/>
            <person name="Guruge J."/>
            <person name="Turnbaugh P.J."/>
            <person name="Mahowald M."/>
            <person name="Liep D."/>
            <person name="Gordon J."/>
        </authorList>
    </citation>
    <scope>NUCLEOTIDE SEQUENCE [LARGE SCALE GENOMIC DNA]</scope>
    <source>
        <strain evidence="3">ATCC BAA-613 / DSM 15670 / CCUG 46953 / JCM 12243 / WAL 16351</strain>
    </source>
</reference>
<comment type="caution">
    <text evidence="2">The sequence shown here is derived from an EMBL/GenBank/DDBJ whole genome shotgun (WGS) entry which is preliminary data.</text>
</comment>
<sequence>MNLLLFHLKYSACFLFSDIIIYSFLTTVKQGYIYF</sequence>